<organism evidence="1 2">
    <name type="scientific">Roseicitreum antarcticum</name>
    <dbReference type="NCBI Taxonomy" id="564137"/>
    <lineage>
        <taxon>Bacteria</taxon>
        <taxon>Pseudomonadati</taxon>
        <taxon>Pseudomonadota</taxon>
        <taxon>Alphaproteobacteria</taxon>
        <taxon>Rhodobacterales</taxon>
        <taxon>Paracoccaceae</taxon>
        <taxon>Roseicitreum</taxon>
    </lineage>
</organism>
<gene>
    <name evidence="1" type="ORF">SAMN04488238_1492</name>
</gene>
<proteinExistence type="predicted"/>
<name>A0A1H3FU25_9RHOB</name>
<protein>
    <submittedName>
        <fullName evidence="1">Uncharacterized protein</fullName>
    </submittedName>
</protein>
<accession>A0A1H3FU25</accession>
<dbReference type="AlphaFoldDB" id="A0A1H3FU25"/>
<dbReference type="EMBL" id="FNOM01000049">
    <property type="protein sequence ID" value="SDX94307.1"/>
    <property type="molecule type" value="Genomic_DNA"/>
</dbReference>
<reference evidence="1 2" key="1">
    <citation type="submission" date="2016-10" db="EMBL/GenBank/DDBJ databases">
        <authorList>
            <person name="de Groot N.N."/>
        </authorList>
    </citation>
    <scope>NUCLEOTIDE SEQUENCE [LARGE SCALE GENOMIC DNA]</scope>
    <source>
        <strain evidence="1 2">CGMCC 1.8894</strain>
    </source>
</reference>
<sequence length="53" mass="5915">MRSGGQIWAYSQLEEIAKVSGDPDDLLRAVQAYATASQGFTRSKVCFADNWFQ</sequence>
<dbReference type="RefSeq" id="WP_223814341.1">
    <property type="nucleotide sequence ID" value="NZ_CP061498.1"/>
</dbReference>
<evidence type="ECO:0000313" key="2">
    <source>
        <dbReference type="Proteomes" id="UP000198539"/>
    </source>
</evidence>
<keyword evidence="2" id="KW-1185">Reference proteome</keyword>
<dbReference type="Proteomes" id="UP000198539">
    <property type="component" value="Unassembled WGS sequence"/>
</dbReference>
<evidence type="ECO:0000313" key="1">
    <source>
        <dbReference type="EMBL" id="SDX94307.1"/>
    </source>
</evidence>